<reference evidence="12 13" key="1">
    <citation type="journal article" date="2018" name="Appl. Microbiol. Biotechnol.">
        <title>Co-cultivation of the strictly anaerobic methanogen Methanosarcina barkeri with aerobic methanotrophs in an oxygen-limited membrane bioreactor.</title>
        <authorList>
            <person name="In 't Zandt M.H."/>
            <person name="van den Bosch T.J.M."/>
            <person name="Rijkers R."/>
            <person name="van Kessel M.A.H.J."/>
            <person name="Jetten M.S.M."/>
            <person name="Welte C.U."/>
        </authorList>
    </citation>
    <scope>NUCLEOTIDE SEQUENCE [LARGE SCALE GENOMIC DNA]</scope>
    <source>
        <strain evidence="12 13">DSM 17706</strain>
    </source>
</reference>
<dbReference type="Gene3D" id="3.90.550.10">
    <property type="entry name" value="Spore Coat Polysaccharide Biosynthesis Protein SpsA, Chain A"/>
    <property type="match status" value="1"/>
</dbReference>
<dbReference type="InterPro" id="IPR050256">
    <property type="entry name" value="Glycosyltransferase_2"/>
</dbReference>
<keyword evidence="3" id="KW-0328">Glycosyltransferase</keyword>
<dbReference type="Proteomes" id="UP000245137">
    <property type="component" value="Unassembled WGS sequence"/>
</dbReference>
<dbReference type="SUPFAM" id="SSF53448">
    <property type="entry name" value="Nucleotide-diphospho-sugar transferases"/>
    <property type="match status" value="1"/>
</dbReference>
<gene>
    <name evidence="12" type="ORF">C5689_13215</name>
</gene>
<evidence type="ECO:0000256" key="1">
    <source>
        <dbReference type="ARBA" id="ARBA00004651"/>
    </source>
</evidence>
<name>A0A2U1SP38_METSR</name>
<evidence type="ECO:0000256" key="10">
    <source>
        <dbReference type="SAM" id="Phobius"/>
    </source>
</evidence>
<keyword evidence="4 12" id="KW-0808">Transferase</keyword>
<dbReference type="EMBL" id="PUIV01000022">
    <property type="protein sequence ID" value="PWB93382.1"/>
    <property type="molecule type" value="Genomic_DNA"/>
</dbReference>
<keyword evidence="8 10" id="KW-0472">Membrane</keyword>
<evidence type="ECO:0000259" key="11">
    <source>
        <dbReference type="Pfam" id="PF00535"/>
    </source>
</evidence>
<feature type="transmembrane region" description="Helical" evidence="10">
    <location>
        <begin position="237"/>
        <end position="258"/>
    </location>
</feature>
<keyword evidence="13" id="KW-1185">Reference proteome</keyword>
<comment type="subcellular location">
    <subcellularLocation>
        <location evidence="1">Cell membrane</location>
        <topology evidence="1">Multi-pass membrane protein</topology>
    </subcellularLocation>
</comment>
<evidence type="ECO:0000256" key="6">
    <source>
        <dbReference type="ARBA" id="ARBA00022985"/>
    </source>
</evidence>
<evidence type="ECO:0000256" key="4">
    <source>
        <dbReference type="ARBA" id="ARBA00022679"/>
    </source>
</evidence>
<dbReference type="GO" id="GO:0016757">
    <property type="term" value="F:glycosyltransferase activity"/>
    <property type="evidence" value="ECO:0007669"/>
    <property type="project" value="UniProtKB-KW"/>
</dbReference>
<comment type="similarity">
    <text evidence="9">Belongs to the glycosyltransferase 2 family. GtrB subfamily.</text>
</comment>
<dbReference type="GO" id="GO:0005886">
    <property type="term" value="C:plasma membrane"/>
    <property type="evidence" value="ECO:0007669"/>
    <property type="project" value="UniProtKB-SubCell"/>
</dbReference>
<protein>
    <submittedName>
        <fullName evidence="12">Glycosyltransferase</fullName>
    </submittedName>
</protein>
<feature type="transmembrane region" description="Helical" evidence="10">
    <location>
        <begin position="270"/>
        <end position="299"/>
    </location>
</feature>
<evidence type="ECO:0000256" key="7">
    <source>
        <dbReference type="ARBA" id="ARBA00022989"/>
    </source>
</evidence>
<evidence type="ECO:0000256" key="8">
    <source>
        <dbReference type="ARBA" id="ARBA00023136"/>
    </source>
</evidence>
<dbReference type="InterPro" id="IPR029044">
    <property type="entry name" value="Nucleotide-diphossugar_trans"/>
</dbReference>
<dbReference type="Pfam" id="PF00535">
    <property type="entry name" value="Glycos_transf_2"/>
    <property type="match status" value="1"/>
</dbReference>
<dbReference type="InterPro" id="IPR001173">
    <property type="entry name" value="Glyco_trans_2-like"/>
</dbReference>
<dbReference type="PANTHER" id="PTHR48090">
    <property type="entry name" value="UNDECAPRENYL-PHOSPHATE 4-DEOXY-4-FORMAMIDO-L-ARABINOSE TRANSFERASE-RELATED"/>
    <property type="match status" value="1"/>
</dbReference>
<keyword evidence="2" id="KW-1003">Cell membrane</keyword>
<proteinExistence type="inferred from homology"/>
<evidence type="ECO:0000256" key="5">
    <source>
        <dbReference type="ARBA" id="ARBA00022692"/>
    </source>
</evidence>
<dbReference type="RefSeq" id="WP_108917744.1">
    <property type="nucleotide sequence ID" value="NZ_BGJY01000011.1"/>
</dbReference>
<keyword evidence="7 10" id="KW-1133">Transmembrane helix</keyword>
<dbReference type="PANTHER" id="PTHR48090:SF3">
    <property type="entry name" value="UNDECAPRENYL-PHOSPHATE 4-DEOXY-4-FORMAMIDO-L-ARABINOSE TRANSFERASE"/>
    <property type="match status" value="1"/>
</dbReference>
<evidence type="ECO:0000256" key="9">
    <source>
        <dbReference type="ARBA" id="ARBA00038152"/>
    </source>
</evidence>
<evidence type="ECO:0000256" key="2">
    <source>
        <dbReference type="ARBA" id="ARBA00022475"/>
    </source>
</evidence>
<accession>A0A2U1SP38</accession>
<keyword evidence="5 10" id="KW-0812">Transmembrane</keyword>
<dbReference type="CDD" id="cd04187">
    <property type="entry name" value="DPM1_like_bac"/>
    <property type="match status" value="1"/>
</dbReference>
<dbReference type="OrthoDB" id="9807795at2"/>
<evidence type="ECO:0000313" key="12">
    <source>
        <dbReference type="EMBL" id="PWB93382.1"/>
    </source>
</evidence>
<dbReference type="FunFam" id="3.90.550.10:FF:000079">
    <property type="entry name" value="Probable glycosyl transferase"/>
    <property type="match status" value="1"/>
</dbReference>
<comment type="caution">
    <text evidence="12">The sequence shown here is derived from an EMBL/GenBank/DDBJ whole genome shotgun (WGS) entry which is preliminary data.</text>
</comment>
<sequence length="326" mass="36208">MDDKAENPPPEISVAIPVFNEAANLRPLVARLKPVLERCATSFEIVFVDDGSSDETLAGLRELHEEDPRVKAVSFSRNFGKEIAIAAALDHSRGAAVALMDADLQHPPETIAEFVAKWREGYKNVYGVRRDRAGEPLLRTLFANLFYGLFDRFGETPLPRGAGDFRLLDRQAIDALSRMRERARFSKGLFAWIGFKSIGVPFEVEERASGRSKFNYAKLIRFALDGLMSFSSVPLKVWAVVGIIVSTFALAMAAYYFWRTVFYGVDVPGYASLIVSIAFLGGMQLFSLGVLGEYIALIFAEVKGRPLYLVAERVGVEDDEPARPLK</sequence>
<evidence type="ECO:0000313" key="13">
    <source>
        <dbReference type="Proteomes" id="UP000245137"/>
    </source>
</evidence>
<organism evidence="12 13">
    <name type="scientific">Methylosinus sporium</name>
    <dbReference type="NCBI Taxonomy" id="428"/>
    <lineage>
        <taxon>Bacteria</taxon>
        <taxon>Pseudomonadati</taxon>
        <taxon>Pseudomonadota</taxon>
        <taxon>Alphaproteobacteria</taxon>
        <taxon>Hyphomicrobiales</taxon>
        <taxon>Methylocystaceae</taxon>
        <taxon>Methylosinus</taxon>
    </lineage>
</organism>
<dbReference type="AlphaFoldDB" id="A0A2U1SP38"/>
<evidence type="ECO:0000256" key="3">
    <source>
        <dbReference type="ARBA" id="ARBA00022676"/>
    </source>
</evidence>
<keyword evidence="6" id="KW-0448">Lipopolysaccharide biosynthesis</keyword>
<feature type="domain" description="Glycosyltransferase 2-like" evidence="11">
    <location>
        <begin position="13"/>
        <end position="175"/>
    </location>
</feature>
<dbReference type="GO" id="GO:0009103">
    <property type="term" value="P:lipopolysaccharide biosynthetic process"/>
    <property type="evidence" value="ECO:0007669"/>
    <property type="project" value="UniProtKB-KW"/>
</dbReference>